<dbReference type="PROSITE" id="PS50112">
    <property type="entry name" value="PAS"/>
    <property type="match status" value="1"/>
</dbReference>
<keyword evidence="5" id="KW-0547">Nucleotide-binding</keyword>
<dbReference type="Proteomes" id="UP001305521">
    <property type="component" value="Chromosome"/>
</dbReference>
<protein>
    <recommendedName>
        <fullName evidence="2">histidine kinase</fullName>
        <ecNumber evidence="2">2.7.13.3</ecNumber>
    </recommendedName>
</protein>
<dbReference type="PRINTS" id="PR00344">
    <property type="entry name" value="BCTRLSENSOR"/>
</dbReference>
<organism evidence="12 13">
    <name type="scientific">Sediminicoccus rosea</name>
    <dbReference type="NCBI Taxonomy" id="1225128"/>
    <lineage>
        <taxon>Bacteria</taxon>
        <taxon>Pseudomonadati</taxon>
        <taxon>Pseudomonadota</taxon>
        <taxon>Alphaproteobacteria</taxon>
        <taxon>Acetobacterales</taxon>
        <taxon>Roseomonadaceae</taxon>
        <taxon>Sediminicoccus</taxon>
    </lineage>
</organism>
<dbReference type="PROSITE" id="PS50109">
    <property type="entry name" value="HIS_KIN"/>
    <property type="match status" value="1"/>
</dbReference>
<dbReference type="PANTHER" id="PTHR43065:SF46">
    <property type="entry name" value="C4-DICARBOXYLATE TRANSPORT SENSOR PROTEIN DCTB"/>
    <property type="match status" value="1"/>
</dbReference>
<dbReference type="SUPFAM" id="SSF55874">
    <property type="entry name" value="ATPase domain of HSP90 chaperone/DNA topoisomerase II/histidine kinase"/>
    <property type="match status" value="1"/>
</dbReference>
<keyword evidence="4" id="KW-0808">Transferase</keyword>
<feature type="domain" description="PAC" evidence="11">
    <location>
        <begin position="443"/>
        <end position="497"/>
    </location>
</feature>
<dbReference type="InterPro" id="IPR035965">
    <property type="entry name" value="PAS-like_dom_sf"/>
</dbReference>
<dbReference type="CDD" id="cd00130">
    <property type="entry name" value="PAS"/>
    <property type="match status" value="1"/>
</dbReference>
<feature type="domain" description="PAS" evidence="10">
    <location>
        <begin position="370"/>
        <end position="440"/>
    </location>
</feature>
<evidence type="ECO:0000256" key="6">
    <source>
        <dbReference type="ARBA" id="ARBA00022777"/>
    </source>
</evidence>
<dbReference type="Gene3D" id="3.30.565.10">
    <property type="entry name" value="Histidine kinase-like ATPase, C-terminal domain"/>
    <property type="match status" value="1"/>
</dbReference>
<dbReference type="GO" id="GO:0005524">
    <property type="term" value="F:ATP binding"/>
    <property type="evidence" value="ECO:0007669"/>
    <property type="project" value="UniProtKB-KW"/>
</dbReference>
<dbReference type="CDD" id="cd18773">
    <property type="entry name" value="PDC1_HK_sensor"/>
    <property type="match status" value="1"/>
</dbReference>
<dbReference type="InterPro" id="IPR000700">
    <property type="entry name" value="PAS-assoc_C"/>
</dbReference>
<gene>
    <name evidence="12" type="ORF">R9Z33_07690</name>
</gene>
<dbReference type="EMBL" id="CP137852">
    <property type="protein sequence ID" value="WPB86752.1"/>
    <property type="molecule type" value="Genomic_DNA"/>
</dbReference>
<evidence type="ECO:0000313" key="13">
    <source>
        <dbReference type="Proteomes" id="UP001305521"/>
    </source>
</evidence>
<accession>A0ABZ0PMQ5</accession>
<evidence type="ECO:0000256" key="4">
    <source>
        <dbReference type="ARBA" id="ARBA00022679"/>
    </source>
</evidence>
<dbReference type="Pfam" id="PF08448">
    <property type="entry name" value="PAS_4"/>
    <property type="match status" value="1"/>
</dbReference>
<dbReference type="InterPro" id="IPR013656">
    <property type="entry name" value="PAS_4"/>
</dbReference>
<dbReference type="PROSITE" id="PS50113">
    <property type="entry name" value="PAC"/>
    <property type="match status" value="1"/>
</dbReference>
<dbReference type="PANTHER" id="PTHR43065">
    <property type="entry name" value="SENSOR HISTIDINE KINASE"/>
    <property type="match status" value="1"/>
</dbReference>
<dbReference type="CDD" id="cd00082">
    <property type="entry name" value="HisKA"/>
    <property type="match status" value="1"/>
</dbReference>
<evidence type="ECO:0000256" key="3">
    <source>
        <dbReference type="ARBA" id="ARBA00022553"/>
    </source>
</evidence>
<keyword evidence="8" id="KW-0902">Two-component regulatory system</keyword>
<dbReference type="SMART" id="SM00387">
    <property type="entry name" value="HATPase_c"/>
    <property type="match status" value="1"/>
</dbReference>
<comment type="catalytic activity">
    <reaction evidence="1">
        <text>ATP + protein L-histidine = ADP + protein N-phospho-L-histidine.</text>
        <dbReference type="EC" id="2.7.13.3"/>
    </reaction>
</comment>
<evidence type="ECO:0000256" key="1">
    <source>
        <dbReference type="ARBA" id="ARBA00000085"/>
    </source>
</evidence>
<keyword evidence="6" id="KW-0418">Kinase</keyword>
<evidence type="ECO:0000256" key="7">
    <source>
        <dbReference type="ARBA" id="ARBA00022840"/>
    </source>
</evidence>
<reference evidence="12 13" key="1">
    <citation type="submission" date="2023-11" db="EMBL/GenBank/DDBJ databases">
        <title>Arctic aerobic anoxygenic photoheterotroph Sediminicoccus rosea KRV36 adapts its photosynthesis to long days of polar summer.</title>
        <authorList>
            <person name="Tomasch J."/>
            <person name="Kopejtka K."/>
            <person name="Bily T."/>
            <person name="Gardiner A.T."/>
            <person name="Gardian Z."/>
            <person name="Shivaramu S."/>
            <person name="Koblizek M."/>
            <person name="Engelhardt F."/>
            <person name="Kaftan D."/>
        </authorList>
    </citation>
    <scope>NUCLEOTIDE SEQUENCE [LARGE SCALE GENOMIC DNA]</scope>
    <source>
        <strain evidence="12 13">R-30</strain>
    </source>
</reference>
<evidence type="ECO:0000256" key="5">
    <source>
        <dbReference type="ARBA" id="ARBA00022741"/>
    </source>
</evidence>
<dbReference type="InterPro" id="IPR005467">
    <property type="entry name" value="His_kinase_dom"/>
</dbReference>
<dbReference type="NCBIfam" id="TIGR00229">
    <property type="entry name" value="sensory_box"/>
    <property type="match status" value="1"/>
</dbReference>
<dbReference type="Pfam" id="PF02518">
    <property type="entry name" value="HATPase_c"/>
    <property type="match status" value="1"/>
</dbReference>
<evidence type="ECO:0000256" key="2">
    <source>
        <dbReference type="ARBA" id="ARBA00012438"/>
    </source>
</evidence>
<name>A0ABZ0PMQ5_9PROT</name>
<dbReference type="InterPro" id="IPR004358">
    <property type="entry name" value="Sig_transdc_His_kin-like_C"/>
</dbReference>
<dbReference type="Gene3D" id="3.30.450.20">
    <property type="entry name" value="PAS domain"/>
    <property type="match status" value="1"/>
</dbReference>
<dbReference type="RefSeq" id="WP_318650720.1">
    <property type="nucleotide sequence ID" value="NZ_CP137852.1"/>
</dbReference>
<dbReference type="InterPro" id="IPR036097">
    <property type="entry name" value="HisK_dim/P_sf"/>
</dbReference>
<dbReference type="InterPro" id="IPR003661">
    <property type="entry name" value="HisK_dim/P_dom"/>
</dbReference>
<dbReference type="EC" id="2.7.13.3" evidence="2"/>
<feature type="domain" description="Histidine kinase" evidence="9">
    <location>
        <begin position="517"/>
        <end position="733"/>
    </location>
</feature>
<keyword evidence="13" id="KW-1185">Reference proteome</keyword>
<keyword evidence="3" id="KW-0597">Phosphoprotein</keyword>
<dbReference type="InterPro" id="IPR036890">
    <property type="entry name" value="HATPase_C_sf"/>
</dbReference>
<dbReference type="CDD" id="cd18774">
    <property type="entry name" value="PDC2_HK_sensor"/>
    <property type="match status" value="1"/>
</dbReference>
<dbReference type="InterPro" id="IPR000014">
    <property type="entry name" value="PAS"/>
</dbReference>
<evidence type="ECO:0000259" key="9">
    <source>
        <dbReference type="PROSITE" id="PS50109"/>
    </source>
</evidence>
<dbReference type="Gene3D" id="1.10.287.130">
    <property type="match status" value="1"/>
</dbReference>
<evidence type="ECO:0000256" key="8">
    <source>
        <dbReference type="ARBA" id="ARBA00023012"/>
    </source>
</evidence>
<dbReference type="SUPFAM" id="SSF55785">
    <property type="entry name" value="PYP-like sensor domain (PAS domain)"/>
    <property type="match status" value="1"/>
</dbReference>
<proteinExistence type="predicted"/>
<dbReference type="InterPro" id="IPR003594">
    <property type="entry name" value="HATPase_dom"/>
</dbReference>
<sequence length="738" mass="79346">MSTERPAPSLRRHLLRLAVLMLLPATLLGGWLTMELAARLKSDTEALLASGARSRALAVERDLEAAVLLLQSLATSPHLDAGEAGLAAFHAQAREVVAPLGSFAIFVRREEPRRQLVNSRLPLGSTLPTMLEDGAAARAMRTGQPAFREPLLLPRIEQNLASVAVPVRRDGQVVGALSMPILPSRLAALLRQPVGQIGSAGFIIAPPDGLVASLVFADGASDPWTIPPGFLERLGPAARGIIRAPGPVGEPLLMAFERVPLNGWIVILAATEAEEQAAWLQPALNAAALALGVVLLLALLTIRFIQRLIRPLSRLTSDTRQAPPGGLRVAEFEALAAAVAEARRAPLREAEASRELVAQTIALAREVEDDRQLLRSVMESVPDEIFVKDARLRYVMVNREVARVIGRPEGYILNRTDEELLDAELAARLGAIDREVMRNGVIHEYESAMAMPGHPGEERTYFVVKAPWRDSTGQVVGLVGVARDVTRRRATEQRLRQAEEAMRRIARADTLSAMSMGVAHELNQPLTAAGNFLRAGMRMLQGEQPDQKRVAAARDAMREAANQALRAGEILRRLRDFIGRGETEQQLVSLGPLVADGAALVRAAQGTDAPQIALDLSVSGCVVMADQVQLQQVFVNLLRNAIEATEGLADRGIAVSLQREGGRAVLSFRDAGPGLPPEVRERLFQPFVSTKESGMGIGLSICRAIIEAHGGRISAPAGEGRGTVIRIELPLSQAALAA</sequence>
<dbReference type="SUPFAM" id="SSF47384">
    <property type="entry name" value="Homodimeric domain of signal transducing histidine kinase"/>
    <property type="match status" value="1"/>
</dbReference>
<evidence type="ECO:0000259" key="10">
    <source>
        <dbReference type="PROSITE" id="PS50112"/>
    </source>
</evidence>
<evidence type="ECO:0000313" key="12">
    <source>
        <dbReference type="EMBL" id="WPB86752.1"/>
    </source>
</evidence>
<evidence type="ECO:0000259" key="11">
    <source>
        <dbReference type="PROSITE" id="PS50113"/>
    </source>
</evidence>
<keyword evidence="7 12" id="KW-0067">ATP-binding</keyword>